<dbReference type="GO" id="GO:0016491">
    <property type="term" value="F:oxidoreductase activity"/>
    <property type="evidence" value="ECO:0007669"/>
    <property type="project" value="UniProtKB-KW"/>
</dbReference>
<dbReference type="InterPro" id="IPR042204">
    <property type="entry name" value="2Fe-2S-bd_N"/>
</dbReference>
<dbReference type="Pfam" id="PF13510">
    <property type="entry name" value="Fer2_4"/>
    <property type="match status" value="1"/>
</dbReference>
<dbReference type="GO" id="GO:0051536">
    <property type="term" value="F:iron-sulfur cluster binding"/>
    <property type="evidence" value="ECO:0007669"/>
    <property type="project" value="InterPro"/>
</dbReference>
<organism evidence="2">
    <name type="scientific">Acidobacterium capsulatum</name>
    <dbReference type="NCBI Taxonomy" id="33075"/>
    <lineage>
        <taxon>Bacteria</taxon>
        <taxon>Pseudomonadati</taxon>
        <taxon>Acidobacteriota</taxon>
        <taxon>Terriglobia</taxon>
        <taxon>Terriglobales</taxon>
        <taxon>Acidobacteriaceae</taxon>
        <taxon>Acidobacterium</taxon>
    </lineage>
</organism>
<keyword evidence="1" id="KW-0560">Oxidoreductase</keyword>
<reference evidence="2" key="1">
    <citation type="journal article" date="2020" name="mSystems">
        <title>Genome- and Community-Level Interaction Insights into Carbon Utilization and Element Cycling Functions of Hydrothermarchaeota in Hydrothermal Sediment.</title>
        <authorList>
            <person name="Zhou Z."/>
            <person name="Liu Y."/>
            <person name="Xu W."/>
            <person name="Pan J."/>
            <person name="Luo Z.H."/>
            <person name="Li M."/>
        </authorList>
    </citation>
    <scope>NUCLEOTIDE SEQUENCE [LARGE SCALE GENOMIC DNA]</scope>
    <source>
        <strain evidence="2">SpSt-855</strain>
    </source>
</reference>
<comment type="caution">
    <text evidence="2">The sequence shown here is derived from an EMBL/GenBank/DDBJ whole genome shotgun (WGS) entry which is preliminary data.</text>
</comment>
<dbReference type="SUPFAM" id="SSF54292">
    <property type="entry name" value="2Fe-2S ferredoxin-like"/>
    <property type="match status" value="1"/>
</dbReference>
<dbReference type="InterPro" id="IPR036010">
    <property type="entry name" value="2Fe-2S_ferredoxin-like_sf"/>
</dbReference>
<gene>
    <name evidence="2" type="ORF">ENW50_10645</name>
</gene>
<protein>
    <submittedName>
        <fullName evidence="2">(2Fe-2S)-binding protein</fullName>
    </submittedName>
</protein>
<evidence type="ECO:0000313" key="2">
    <source>
        <dbReference type="EMBL" id="HGY95122.1"/>
    </source>
</evidence>
<proteinExistence type="predicted"/>
<sequence>MPELISLRINHRLVQVAYGTSVAAALMQQEAGCRISVTGETRGPLCGMGICYECRVTINGVPDRLSCRIPCAEGMAVRTDE</sequence>
<dbReference type="EMBL" id="DTKL01000066">
    <property type="protein sequence ID" value="HGY95122.1"/>
    <property type="molecule type" value="Genomic_DNA"/>
</dbReference>
<dbReference type="Gene3D" id="3.10.20.440">
    <property type="entry name" value="2Fe-2S iron-sulphur cluster binding domain, sarcosine oxidase, alpha subunit, N-terminal domain"/>
    <property type="match status" value="1"/>
</dbReference>
<evidence type="ECO:0000256" key="1">
    <source>
        <dbReference type="ARBA" id="ARBA00023002"/>
    </source>
</evidence>
<dbReference type="AlphaFoldDB" id="A0A7V4XU06"/>
<accession>A0A7V4XU06</accession>
<name>A0A7V4XU06_9BACT</name>